<dbReference type="InterPro" id="IPR003959">
    <property type="entry name" value="ATPase_AAA_core"/>
</dbReference>
<dbReference type="Pfam" id="PF00004">
    <property type="entry name" value="AAA"/>
    <property type="match status" value="1"/>
</dbReference>
<dbReference type="eggNOG" id="COG0465">
    <property type="taxonomic scope" value="Bacteria"/>
</dbReference>
<dbReference type="AlphaFoldDB" id="K9WFX5"/>
<dbReference type="Gene3D" id="3.40.50.300">
    <property type="entry name" value="P-loop containing nucleotide triphosphate hydrolases"/>
    <property type="match status" value="1"/>
</dbReference>
<feature type="domain" description="ATPase AAA-type core" evidence="3">
    <location>
        <begin position="267"/>
        <end position="396"/>
    </location>
</feature>
<evidence type="ECO:0000256" key="2">
    <source>
        <dbReference type="ARBA" id="ARBA00022840"/>
    </source>
</evidence>
<evidence type="ECO:0000259" key="3">
    <source>
        <dbReference type="Pfam" id="PF00004"/>
    </source>
</evidence>
<protein>
    <submittedName>
        <fullName evidence="4">ATP-dependent Zn protease</fullName>
    </submittedName>
</protein>
<organism evidence="4 5">
    <name type="scientific">Allocoleopsis franciscana PCC 7113</name>
    <dbReference type="NCBI Taxonomy" id="1173027"/>
    <lineage>
        <taxon>Bacteria</taxon>
        <taxon>Bacillati</taxon>
        <taxon>Cyanobacteriota</taxon>
        <taxon>Cyanophyceae</taxon>
        <taxon>Coleofasciculales</taxon>
        <taxon>Coleofasciculaceae</taxon>
        <taxon>Allocoleopsis</taxon>
        <taxon>Allocoleopsis franciscana</taxon>
    </lineage>
</organism>
<dbReference type="EMBL" id="CP003630">
    <property type="protein sequence ID" value="AFZ18669.1"/>
    <property type="molecule type" value="Genomic_DNA"/>
</dbReference>
<dbReference type="PATRIC" id="fig|1173027.3.peg.3181"/>
<evidence type="ECO:0000313" key="5">
    <source>
        <dbReference type="Proteomes" id="UP000010471"/>
    </source>
</evidence>
<keyword evidence="4" id="KW-0378">Hydrolase</keyword>
<keyword evidence="2" id="KW-0067">ATP-binding</keyword>
<dbReference type="SUPFAM" id="SSF52540">
    <property type="entry name" value="P-loop containing nucleoside triphosphate hydrolases"/>
    <property type="match status" value="1"/>
</dbReference>
<dbReference type="GO" id="GO:0005524">
    <property type="term" value="F:ATP binding"/>
    <property type="evidence" value="ECO:0007669"/>
    <property type="project" value="UniProtKB-KW"/>
</dbReference>
<reference evidence="4 5" key="1">
    <citation type="submission" date="2012-06" db="EMBL/GenBank/DDBJ databases">
        <title>Finished chromosome of genome of Microcoleus sp. PCC 7113.</title>
        <authorList>
            <consortium name="US DOE Joint Genome Institute"/>
            <person name="Gugger M."/>
            <person name="Coursin T."/>
            <person name="Rippka R."/>
            <person name="Tandeau De Marsac N."/>
            <person name="Huntemann M."/>
            <person name="Wei C.-L."/>
            <person name="Han J."/>
            <person name="Detter J.C."/>
            <person name="Han C."/>
            <person name="Tapia R."/>
            <person name="Chen A."/>
            <person name="Kyrpides N."/>
            <person name="Mavromatis K."/>
            <person name="Markowitz V."/>
            <person name="Szeto E."/>
            <person name="Ivanova N."/>
            <person name="Pagani I."/>
            <person name="Pati A."/>
            <person name="Goodwin L."/>
            <person name="Nordberg H.P."/>
            <person name="Cantor M.N."/>
            <person name="Hua S.X."/>
            <person name="Woyke T."/>
            <person name="Kerfeld C.A."/>
        </authorList>
    </citation>
    <scope>NUCLEOTIDE SEQUENCE [LARGE SCALE GENOMIC DNA]</scope>
    <source>
        <strain evidence="4 5">PCC 7113</strain>
    </source>
</reference>
<dbReference type="RefSeq" id="WP_015182818.1">
    <property type="nucleotide sequence ID" value="NC_019738.1"/>
</dbReference>
<sequence length="401" mass="46034">MSSGYFSNEENPTRHNLQSRGLLGAGWRPLSRQFDLDFLLHLASKDPWELTQKTLDFASDIADTLGRNQYAWWANILNIFSENMRYELDEFWDYITPTPPVPDHRYGDVLSVDTPVNQLVSRNSIPIDYVLTRLQEITVFNVLDLLGNPELITQYYMERIFYFPVNRFVNWERLEIIGTAFAYWSQQQVWLQIDHLGRGQRRYTIIAKNITPLINKATYNLAVMLSGYQSRVGQIHSQFPIRTFPVDIQSFTDTVQQAILDQNQLAVLVSGEPGTGKTAWTQAVAKEILMPLGFVIFILDHDAVENFVPPNYLERICIIINEADNLAQNRASTAAQSSNKTEHILSLLDGTLYQSVVDESGIQHRQKLVVLMTCNTTERLDPAILRKGRIDLMSEFTHLYV</sequence>
<dbReference type="InterPro" id="IPR050221">
    <property type="entry name" value="26S_Proteasome_ATPase"/>
</dbReference>
<dbReference type="PANTHER" id="PTHR23073">
    <property type="entry name" value="26S PROTEASOME REGULATORY SUBUNIT"/>
    <property type="match status" value="1"/>
</dbReference>
<dbReference type="Proteomes" id="UP000010471">
    <property type="component" value="Chromosome"/>
</dbReference>
<dbReference type="GO" id="GO:0006508">
    <property type="term" value="P:proteolysis"/>
    <property type="evidence" value="ECO:0007669"/>
    <property type="project" value="UniProtKB-KW"/>
</dbReference>
<keyword evidence="4" id="KW-0645">Protease</keyword>
<name>K9WFX5_9CYAN</name>
<dbReference type="HOGENOM" id="CLU_688273_0_0_3"/>
<accession>K9WFX5</accession>
<proteinExistence type="predicted"/>
<dbReference type="GO" id="GO:0016887">
    <property type="term" value="F:ATP hydrolysis activity"/>
    <property type="evidence" value="ECO:0007669"/>
    <property type="project" value="InterPro"/>
</dbReference>
<dbReference type="InterPro" id="IPR027417">
    <property type="entry name" value="P-loop_NTPase"/>
</dbReference>
<keyword evidence="5" id="KW-1185">Reference proteome</keyword>
<dbReference type="STRING" id="1173027.Mic7113_2891"/>
<gene>
    <name evidence="4" type="ORF">Mic7113_2891</name>
</gene>
<dbReference type="OrthoDB" id="442502at2"/>
<dbReference type="GO" id="GO:0008233">
    <property type="term" value="F:peptidase activity"/>
    <property type="evidence" value="ECO:0007669"/>
    <property type="project" value="UniProtKB-KW"/>
</dbReference>
<dbReference type="KEGG" id="mic:Mic7113_2891"/>
<keyword evidence="1" id="KW-0547">Nucleotide-binding</keyword>
<evidence type="ECO:0000313" key="4">
    <source>
        <dbReference type="EMBL" id="AFZ18669.1"/>
    </source>
</evidence>
<evidence type="ECO:0000256" key="1">
    <source>
        <dbReference type="ARBA" id="ARBA00022741"/>
    </source>
</evidence>